<dbReference type="PIRSF" id="PIRSF005054">
    <property type="entry name" value="PF1131"/>
    <property type="match status" value="1"/>
</dbReference>
<dbReference type="CDD" id="cd21140">
    <property type="entry name" value="Cas6_I-like"/>
    <property type="match status" value="1"/>
</dbReference>
<evidence type="ECO:0000256" key="2">
    <source>
        <dbReference type="ARBA" id="ARBA00022884"/>
    </source>
</evidence>
<dbReference type="KEGG" id="tjr:TherJR_2497"/>
<dbReference type="GO" id="GO:0016788">
    <property type="term" value="F:hydrolase activity, acting on ester bonds"/>
    <property type="evidence" value="ECO:0007669"/>
    <property type="project" value="InterPro"/>
</dbReference>
<dbReference type="InterPro" id="IPR045747">
    <property type="entry name" value="CRISPR-assoc_prot_Cas6_N_sf"/>
</dbReference>
<feature type="domain" description="CRISPR associated protein Cas6 C-terminal" evidence="7">
    <location>
        <begin position="124"/>
        <end position="242"/>
    </location>
</feature>
<dbReference type="STRING" id="635013.TherJR_2497"/>
<protein>
    <recommendedName>
        <fullName evidence="4">CRISPR-associated endoribonuclease</fullName>
    </recommendedName>
</protein>
<evidence type="ECO:0000259" key="7">
    <source>
        <dbReference type="Pfam" id="PF01881"/>
    </source>
</evidence>
<keyword evidence="3" id="KW-0051">Antiviral defense</keyword>
<dbReference type="NCBIfam" id="TIGR01877">
    <property type="entry name" value="cas_cas6"/>
    <property type="match status" value="1"/>
</dbReference>
<keyword evidence="2" id="KW-0694">RNA-binding</keyword>
<dbReference type="Proteomes" id="UP000002377">
    <property type="component" value="Chromosome"/>
</dbReference>
<dbReference type="HOGENOM" id="CLU_089858_2_0_9"/>
<dbReference type="GO" id="GO:0051607">
    <property type="term" value="P:defense response to virus"/>
    <property type="evidence" value="ECO:0007669"/>
    <property type="project" value="UniProtKB-KW"/>
</dbReference>
<feature type="active site" description="Proton donor" evidence="6">
    <location>
        <position position="40"/>
    </location>
</feature>
<comment type="function">
    <text evidence="4">CRISPR (clustered regularly interspaced short palindromic repeat), is an adaptive immune system that provides protection against mobile genetic elements (viruses, transposable elements and conjugative plasmids). CRISPR clusters contain sequences complementary to antecedent mobile elements and target invading nucleic acids. CRISPR clusters are transcribed and processed into CRISPR RNA (crRNA).</text>
</comment>
<comment type="similarity">
    <text evidence="1 4">Belongs to the CRISPR-associated protein Cas6/Cse3/CasE family.</text>
</comment>
<evidence type="ECO:0000313" key="8">
    <source>
        <dbReference type="EMBL" id="ADG83334.1"/>
    </source>
</evidence>
<sequence length="245" mass="27453">MHICFSLRPEGSMEIPLQYNHIVQAAVYRSIDADLAAFLHDQGYQSGNRRFKLFAFSRLMGKFRIKPDKGTITFADEVKLVISSPVDEFCQSIANGILTKGRLRLGTAEAEVEKLVVRQYRVEDGRAVLRILSPVVLYSTLLKPDGRKYTCYFQPGEPDYDTLLESNLRKKYEALYGQAAPEGNVKVRRLGRGDMRLVNYKNTVIKGYTGVMELSGPTELLQMAVDAGLGSKNSQGFGCVEVVER</sequence>
<accession>D5XAY0</accession>
<dbReference type="eggNOG" id="COG1583">
    <property type="taxonomic scope" value="Bacteria"/>
</dbReference>
<evidence type="ECO:0000256" key="3">
    <source>
        <dbReference type="ARBA" id="ARBA00023118"/>
    </source>
</evidence>
<dbReference type="InterPro" id="IPR010156">
    <property type="entry name" value="CRISPR-assoc_prot_Cas6"/>
</dbReference>
<dbReference type="Gene3D" id="3.30.70.1890">
    <property type="match status" value="1"/>
</dbReference>
<keyword evidence="9" id="KW-1185">Reference proteome</keyword>
<gene>
    <name evidence="8" type="ordered locus">TherJR_2497</name>
</gene>
<dbReference type="RefSeq" id="WP_013121328.1">
    <property type="nucleotide sequence ID" value="NC_014152.1"/>
</dbReference>
<dbReference type="PANTHER" id="PTHR36984">
    <property type="entry name" value="CRISPR-ASSOCIATED ENDORIBONUCLEASE CAS6 1"/>
    <property type="match status" value="1"/>
</dbReference>
<dbReference type="Pfam" id="PF21350">
    <property type="entry name" value="Cas6_I-A"/>
    <property type="match status" value="1"/>
</dbReference>
<proteinExistence type="inferred from homology"/>
<evidence type="ECO:0000256" key="5">
    <source>
        <dbReference type="PIRSR" id="PIRSR005054-1"/>
    </source>
</evidence>
<evidence type="ECO:0000256" key="4">
    <source>
        <dbReference type="PIRNR" id="PIRNR005054"/>
    </source>
</evidence>
<dbReference type="InterPro" id="IPR049435">
    <property type="entry name" value="Cas_Cas6_C"/>
</dbReference>
<evidence type="ECO:0000313" key="9">
    <source>
        <dbReference type="Proteomes" id="UP000002377"/>
    </source>
</evidence>
<dbReference type="GO" id="GO:0003723">
    <property type="term" value="F:RNA binding"/>
    <property type="evidence" value="ECO:0007669"/>
    <property type="project" value="UniProtKB-KW"/>
</dbReference>
<dbReference type="PANTHER" id="PTHR36984:SF1">
    <property type="entry name" value="CRISPR-ASSOCIATED ENDORIBONUCLEASE CAS6 1"/>
    <property type="match status" value="1"/>
</dbReference>
<dbReference type="SMR" id="D5XAY0"/>
<reference evidence="8 9" key="1">
    <citation type="submission" date="2010-05" db="EMBL/GenBank/DDBJ databases">
        <title>Complete sequence of Thermincola sp. JR.</title>
        <authorList>
            <consortium name="US DOE Joint Genome Institute"/>
            <person name="Lucas S."/>
            <person name="Copeland A."/>
            <person name="Lapidus A."/>
            <person name="Cheng J.-F."/>
            <person name="Bruce D."/>
            <person name="Goodwin L."/>
            <person name="Pitluck S."/>
            <person name="Chertkov O."/>
            <person name="Detter J.C."/>
            <person name="Han C."/>
            <person name="Tapia R."/>
            <person name="Land M."/>
            <person name="Hauser L."/>
            <person name="Kyrpides N."/>
            <person name="Mikhailova N."/>
            <person name="Hazen T.C."/>
            <person name="Woyke T."/>
        </authorList>
    </citation>
    <scope>NUCLEOTIDE SEQUENCE [LARGE SCALE GENOMIC DNA]</scope>
    <source>
        <strain evidence="8 9">JR</strain>
    </source>
</reference>
<organism evidence="8 9">
    <name type="scientific">Thermincola potens (strain JR)</name>
    <dbReference type="NCBI Taxonomy" id="635013"/>
    <lineage>
        <taxon>Bacteria</taxon>
        <taxon>Bacillati</taxon>
        <taxon>Bacillota</taxon>
        <taxon>Clostridia</taxon>
        <taxon>Eubacteriales</taxon>
        <taxon>Thermincolaceae</taxon>
        <taxon>Thermincola</taxon>
    </lineage>
</organism>
<feature type="active site" description="Proton acceptor" evidence="6">
    <location>
        <position position="28"/>
    </location>
</feature>
<evidence type="ECO:0000256" key="1">
    <source>
        <dbReference type="ARBA" id="ARBA00005937"/>
    </source>
</evidence>
<name>D5XAY0_THEPJ</name>
<dbReference type="Gene3D" id="3.30.70.1900">
    <property type="match status" value="1"/>
</dbReference>
<evidence type="ECO:0000256" key="6">
    <source>
        <dbReference type="PIRSR" id="PIRSR005054-50"/>
    </source>
</evidence>
<dbReference type="EMBL" id="CP002028">
    <property type="protein sequence ID" value="ADG83334.1"/>
    <property type="molecule type" value="Genomic_DNA"/>
</dbReference>
<dbReference type="AlphaFoldDB" id="D5XAY0"/>
<dbReference type="Pfam" id="PF01881">
    <property type="entry name" value="Cas_Cas6_C"/>
    <property type="match status" value="1"/>
</dbReference>
<feature type="site" description="Transition state stabilizer" evidence="5">
    <location>
        <position position="52"/>
    </location>
</feature>